<dbReference type="UniPathway" id="UPA00053">
    <property type="reaction ID" value="UER00088"/>
</dbReference>
<evidence type="ECO:0000313" key="9">
    <source>
        <dbReference type="Proteomes" id="UP000654482"/>
    </source>
</evidence>
<dbReference type="InterPro" id="IPR000623">
    <property type="entry name" value="Shikimate_kinase/TSH1"/>
</dbReference>
<evidence type="ECO:0000256" key="4">
    <source>
        <dbReference type="ARBA" id="ARBA00022777"/>
    </source>
</evidence>
<feature type="binding site" evidence="7">
    <location>
        <position position="127"/>
    </location>
    <ligand>
        <name>substrate</name>
    </ligand>
</feature>
<dbReference type="GO" id="GO:0005524">
    <property type="term" value="F:ATP binding"/>
    <property type="evidence" value="ECO:0007669"/>
    <property type="project" value="UniProtKB-UniRule"/>
</dbReference>
<gene>
    <name evidence="7" type="primary">aroK</name>
    <name evidence="8" type="ORF">IQ249_00705</name>
</gene>
<comment type="similarity">
    <text evidence="7">Belongs to the shikimate kinase family.</text>
</comment>
<feature type="binding site" evidence="7">
    <location>
        <position position="25"/>
    </location>
    <ligand>
        <name>substrate</name>
    </ligand>
</feature>
<dbReference type="InterPro" id="IPR031322">
    <property type="entry name" value="Shikimate/glucono_kinase"/>
</dbReference>
<dbReference type="GO" id="GO:0005829">
    <property type="term" value="C:cytosol"/>
    <property type="evidence" value="ECO:0007669"/>
    <property type="project" value="TreeGrafter"/>
</dbReference>
<comment type="function">
    <text evidence="7">Catalyzes the specific phosphorylation of the 3-hydroxyl group of shikimic acid using ATP as a cosubstrate.</text>
</comment>
<dbReference type="HAMAP" id="MF_00109">
    <property type="entry name" value="Shikimate_kinase"/>
    <property type="match status" value="1"/>
</dbReference>
<dbReference type="EC" id="2.7.1.71" evidence="7"/>
<keyword evidence="7" id="KW-0460">Magnesium</keyword>
<keyword evidence="3 7" id="KW-0547">Nucleotide-binding</keyword>
<dbReference type="Gene3D" id="3.40.50.300">
    <property type="entry name" value="P-loop containing nucleotide triphosphate hydrolases"/>
    <property type="match status" value="1"/>
</dbReference>
<feature type="binding site" evidence="7">
    <location>
        <position position="49"/>
    </location>
    <ligand>
        <name>substrate</name>
    </ligand>
</feature>
<dbReference type="Proteomes" id="UP000654482">
    <property type="component" value="Unassembled WGS sequence"/>
</dbReference>
<sequence length="171" mass="19229">MMGTGKTTVGKSLAKKLGYRFFDTDESIERVANQTVREIFEEYGESDFRELETKVLAELSTLTRSAIATGGGIVLKPMNWSYLHQGLIIWLDAPVPLIVERLREDTTRPLLDTPNLTDTLTELLESRRNLYAQADLRLEIEADRTPDAIADTIIKRIPTVLKSKPIPPSKS</sequence>
<dbReference type="AlphaFoldDB" id="A0A8J7B6K4"/>
<dbReference type="CDD" id="cd00464">
    <property type="entry name" value="SK"/>
    <property type="match status" value="1"/>
</dbReference>
<dbReference type="InterPro" id="IPR027417">
    <property type="entry name" value="P-loop_NTPase"/>
</dbReference>
<keyword evidence="4 7" id="KW-0418">Kinase</keyword>
<feature type="binding site" evidence="7">
    <location>
        <begin position="3"/>
        <end position="8"/>
    </location>
    <ligand>
        <name>ATP</name>
        <dbReference type="ChEBI" id="CHEBI:30616"/>
    </ligand>
</feature>
<feature type="binding site" evidence="7">
    <location>
        <position position="108"/>
    </location>
    <ligand>
        <name>ATP</name>
        <dbReference type="ChEBI" id="CHEBI:30616"/>
    </ligand>
</feature>
<keyword evidence="7" id="KW-0963">Cytoplasm</keyword>
<evidence type="ECO:0000313" key="8">
    <source>
        <dbReference type="EMBL" id="MBE9114406.1"/>
    </source>
</evidence>
<dbReference type="GO" id="GO:0000287">
    <property type="term" value="F:magnesium ion binding"/>
    <property type="evidence" value="ECO:0007669"/>
    <property type="project" value="UniProtKB-UniRule"/>
</dbReference>
<accession>A0A8J7B6K4</accession>
<evidence type="ECO:0000256" key="1">
    <source>
        <dbReference type="ARBA" id="ARBA00022605"/>
    </source>
</evidence>
<proteinExistence type="inferred from homology"/>
<comment type="subunit">
    <text evidence="7">Monomer.</text>
</comment>
<feature type="binding site" evidence="7">
    <location>
        <position position="144"/>
    </location>
    <ligand>
        <name>ATP</name>
        <dbReference type="ChEBI" id="CHEBI:30616"/>
    </ligand>
</feature>
<feature type="binding site" evidence="7">
    <location>
        <position position="7"/>
    </location>
    <ligand>
        <name>Mg(2+)</name>
        <dbReference type="ChEBI" id="CHEBI:18420"/>
    </ligand>
</feature>
<name>A0A8J7B6K4_9CYAN</name>
<dbReference type="GO" id="GO:0009073">
    <property type="term" value="P:aromatic amino acid family biosynthetic process"/>
    <property type="evidence" value="ECO:0007669"/>
    <property type="project" value="UniProtKB-KW"/>
</dbReference>
<comment type="catalytic activity">
    <reaction evidence="7">
        <text>shikimate + ATP = 3-phosphoshikimate + ADP + H(+)</text>
        <dbReference type="Rhea" id="RHEA:13121"/>
        <dbReference type="ChEBI" id="CHEBI:15378"/>
        <dbReference type="ChEBI" id="CHEBI:30616"/>
        <dbReference type="ChEBI" id="CHEBI:36208"/>
        <dbReference type="ChEBI" id="CHEBI:145989"/>
        <dbReference type="ChEBI" id="CHEBI:456216"/>
        <dbReference type="EC" id="2.7.1.71"/>
    </reaction>
</comment>
<comment type="pathway">
    <text evidence="7">Metabolic intermediate biosynthesis; chorismate biosynthesis; chorismate from D-erythrose 4-phosphate and phosphoenolpyruvate: step 5/7.</text>
</comment>
<keyword evidence="5 7" id="KW-0067">ATP-binding</keyword>
<comment type="cofactor">
    <cofactor evidence="7">
        <name>Mg(2+)</name>
        <dbReference type="ChEBI" id="CHEBI:18420"/>
    </cofactor>
    <text evidence="7">Binds 1 Mg(2+) ion per subunit.</text>
</comment>
<comment type="subcellular location">
    <subcellularLocation>
        <location evidence="7">Cytoplasm</location>
    </subcellularLocation>
</comment>
<dbReference type="GO" id="GO:0009423">
    <property type="term" value="P:chorismate biosynthetic process"/>
    <property type="evidence" value="ECO:0007669"/>
    <property type="project" value="UniProtKB-UniRule"/>
</dbReference>
<keyword evidence="9" id="KW-1185">Reference proteome</keyword>
<dbReference type="PANTHER" id="PTHR21087:SF16">
    <property type="entry name" value="SHIKIMATE KINASE 1, CHLOROPLASTIC"/>
    <property type="match status" value="1"/>
</dbReference>
<dbReference type="GO" id="GO:0008652">
    <property type="term" value="P:amino acid biosynthetic process"/>
    <property type="evidence" value="ECO:0007669"/>
    <property type="project" value="UniProtKB-KW"/>
</dbReference>
<keyword evidence="1 7" id="KW-0028">Amino-acid biosynthesis</keyword>
<evidence type="ECO:0000256" key="2">
    <source>
        <dbReference type="ARBA" id="ARBA00022679"/>
    </source>
</evidence>
<dbReference type="GO" id="GO:0004765">
    <property type="term" value="F:shikimate kinase activity"/>
    <property type="evidence" value="ECO:0007669"/>
    <property type="project" value="UniProtKB-UniRule"/>
</dbReference>
<dbReference type="SUPFAM" id="SSF52540">
    <property type="entry name" value="P-loop containing nucleoside triphosphate hydrolases"/>
    <property type="match status" value="1"/>
</dbReference>
<dbReference type="Pfam" id="PF01202">
    <property type="entry name" value="SKI"/>
    <property type="match status" value="1"/>
</dbReference>
<evidence type="ECO:0000256" key="5">
    <source>
        <dbReference type="ARBA" id="ARBA00022840"/>
    </source>
</evidence>
<evidence type="ECO:0000256" key="7">
    <source>
        <dbReference type="HAMAP-Rule" id="MF_00109"/>
    </source>
</evidence>
<dbReference type="EMBL" id="JADEWZ010000001">
    <property type="protein sequence ID" value="MBE9114406.1"/>
    <property type="molecule type" value="Genomic_DNA"/>
</dbReference>
<comment type="caution">
    <text evidence="8">The sequence shown here is derived from an EMBL/GenBank/DDBJ whole genome shotgun (WGS) entry which is preliminary data.</text>
</comment>
<evidence type="ECO:0000256" key="3">
    <source>
        <dbReference type="ARBA" id="ARBA00022741"/>
    </source>
</evidence>
<dbReference type="PRINTS" id="PR01100">
    <property type="entry name" value="SHIKIMTKNASE"/>
</dbReference>
<keyword evidence="6 7" id="KW-0057">Aromatic amino acid biosynthesis</keyword>
<organism evidence="8 9">
    <name type="scientific">Lusitaniella coriacea LEGE 07157</name>
    <dbReference type="NCBI Taxonomy" id="945747"/>
    <lineage>
        <taxon>Bacteria</taxon>
        <taxon>Bacillati</taxon>
        <taxon>Cyanobacteriota</taxon>
        <taxon>Cyanophyceae</taxon>
        <taxon>Spirulinales</taxon>
        <taxon>Lusitaniellaceae</taxon>
        <taxon>Lusitaniella</taxon>
    </lineage>
</organism>
<evidence type="ECO:0000256" key="6">
    <source>
        <dbReference type="ARBA" id="ARBA00023141"/>
    </source>
</evidence>
<feature type="binding site" evidence="7">
    <location>
        <position position="71"/>
    </location>
    <ligand>
        <name>substrate</name>
    </ligand>
</feature>
<reference evidence="8" key="1">
    <citation type="submission" date="2020-10" db="EMBL/GenBank/DDBJ databases">
        <authorList>
            <person name="Castelo-Branco R."/>
            <person name="Eusebio N."/>
            <person name="Adriana R."/>
            <person name="Vieira A."/>
            <person name="Brugerolle De Fraissinette N."/>
            <person name="Rezende De Castro R."/>
            <person name="Schneider M.P."/>
            <person name="Vasconcelos V."/>
            <person name="Leao P.N."/>
        </authorList>
    </citation>
    <scope>NUCLEOTIDE SEQUENCE</scope>
    <source>
        <strain evidence="8">LEGE 07157</strain>
    </source>
</reference>
<keyword evidence="7" id="KW-0479">Metal-binding</keyword>
<dbReference type="PANTHER" id="PTHR21087">
    <property type="entry name" value="SHIKIMATE KINASE"/>
    <property type="match status" value="1"/>
</dbReference>
<protein>
    <recommendedName>
        <fullName evidence="7">Shikimate kinase</fullName>
        <shortName evidence="7">SK</shortName>
        <ecNumber evidence="7">2.7.1.71</ecNumber>
    </recommendedName>
</protein>
<keyword evidence="2 7" id="KW-0808">Transferase</keyword>